<dbReference type="EMBL" id="CP049056">
    <property type="protein sequence ID" value="QIE57111.1"/>
    <property type="molecule type" value="Genomic_DNA"/>
</dbReference>
<evidence type="ECO:0000313" key="1">
    <source>
        <dbReference type="EMBL" id="QIE57111.1"/>
    </source>
</evidence>
<proteinExistence type="predicted"/>
<sequence length="69" mass="7700">MPADFPRLSLAALAGAVRRGVRAALNRRWAAHDRRRYEAMTDAELAVHDLDRAGVAGRIRRRYGDLALS</sequence>
<keyword evidence="2" id="KW-1185">Reference proteome</keyword>
<protein>
    <submittedName>
        <fullName evidence="1">Uncharacterized protein</fullName>
    </submittedName>
</protein>
<accession>A0A7L5C059</accession>
<dbReference type="KEGG" id="hdh:G5B40_17695"/>
<dbReference type="AlphaFoldDB" id="A0A7L5C059"/>
<dbReference type="RefSeq" id="WP_165101444.1">
    <property type="nucleotide sequence ID" value="NZ_CP049056.1"/>
</dbReference>
<evidence type="ECO:0000313" key="2">
    <source>
        <dbReference type="Proteomes" id="UP000503336"/>
    </source>
</evidence>
<organism evidence="1 2">
    <name type="scientific">Pikeienuella piscinae</name>
    <dbReference type="NCBI Taxonomy" id="2748098"/>
    <lineage>
        <taxon>Bacteria</taxon>
        <taxon>Pseudomonadati</taxon>
        <taxon>Pseudomonadota</taxon>
        <taxon>Alphaproteobacteria</taxon>
        <taxon>Rhodobacterales</taxon>
        <taxon>Paracoccaceae</taxon>
        <taxon>Pikeienuella</taxon>
    </lineage>
</organism>
<dbReference type="Proteomes" id="UP000503336">
    <property type="component" value="Chromosome"/>
</dbReference>
<name>A0A7L5C059_9RHOB</name>
<gene>
    <name evidence="1" type="ORF">G5B40_17695</name>
</gene>
<reference evidence="1 2" key="1">
    <citation type="submission" date="2020-02" db="EMBL/GenBank/DDBJ databases">
        <title>complete genome sequence of Rhodobacteraceae bacterium.</title>
        <authorList>
            <person name="Park J."/>
            <person name="Kim Y.-S."/>
            <person name="Kim K.-H."/>
        </authorList>
    </citation>
    <scope>NUCLEOTIDE SEQUENCE [LARGE SCALE GENOMIC DNA]</scope>
    <source>
        <strain evidence="1 2">RR4-56</strain>
    </source>
</reference>